<sequence length="187" mass="21445">MTIYMEPDLTFKWTLRTKTQIVDWQNPTLLDIYRGDTRLPPESNVVTVEATNEWVYWILEDQTGRDIWHPMHLHGHDFYILAQGSTAYDSSVKLNTKNPPRRDTVTLYGSGYLVIAFKTDNPGLWLIHCHIAFHASQGLALQLVERPAEIPDLIAADVDQLNDTCKTWAPFYNSLAQAHYKQDDSGI</sequence>
<name>A0A9P8UJL2_9PEZI</name>
<accession>A0A9P8UJL2</accession>
<evidence type="ECO:0000256" key="1">
    <source>
        <dbReference type="ARBA" id="ARBA00010609"/>
    </source>
</evidence>
<proteinExistence type="inferred from homology"/>
<protein>
    <submittedName>
        <fullName evidence="5">Multicopper oxidase-domain-containing protein</fullName>
    </submittedName>
</protein>
<dbReference type="Pfam" id="PF07731">
    <property type="entry name" value="Cu-oxidase_2"/>
    <property type="match status" value="1"/>
</dbReference>
<dbReference type="PROSITE" id="PS00079">
    <property type="entry name" value="MULTICOPPER_OXIDASE1"/>
    <property type="match status" value="1"/>
</dbReference>
<feature type="domain" description="Plastocyanin-like" evidence="4">
    <location>
        <begin position="23"/>
        <end position="148"/>
    </location>
</feature>
<dbReference type="PROSITE" id="PS00080">
    <property type="entry name" value="MULTICOPPER_OXIDASE2"/>
    <property type="match status" value="1"/>
</dbReference>
<dbReference type="EMBL" id="JAGPXC010000005">
    <property type="protein sequence ID" value="KAH6653397.1"/>
    <property type="molecule type" value="Genomic_DNA"/>
</dbReference>
<evidence type="ECO:0000256" key="2">
    <source>
        <dbReference type="ARBA" id="ARBA00022723"/>
    </source>
</evidence>
<dbReference type="InterPro" id="IPR011706">
    <property type="entry name" value="Cu-oxidase_C"/>
</dbReference>
<dbReference type="Proteomes" id="UP000758603">
    <property type="component" value="Unassembled WGS sequence"/>
</dbReference>
<dbReference type="InterPro" id="IPR008972">
    <property type="entry name" value="Cupredoxin"/>
</dbReference>
<dbReference type="GeneID" id="70136438"/>
<keyword evidence="2" id="KW-0479">Metal-binding</keyword>
<dbReference type="GO" id="GO:0005507">
    <property type="term" value="F:copper ion binding"/>
    <property type="evidence" value="ECO:0007669"/>
    <property type="project" value="InterPro"/>
</dbReference>
<evidence type="ECO:0000259" key="4">
    <source>
        <dbReference type="Pfam" id="PF07731"/>
    </source>
</evidence>
<evidence type="ECO:0000256" key="3">
    <source>
        <dbReference type="ARBA" id="ARBA00023002"/>
    </source>
</evidence>
<organism evidence="5 6">
    <name type="scientific">Truncatella angustata</name>
    <dbReference type="NCBI Taxonomy" id="152316"/>
    <lineage>
        <taxon>Eukaryota</taxon>
        <taxon>Fungi</taxon>
        <taxon>Dikarya</taxon>
        <taxon>Ascomycota</taxon>
        <taxon>Pezizomycotina</taxon>
        <taxon>Sordariomycetes</taxon>
        <taxon>Xylariomycetidae</taxon>
        <taxon>Amphisphaeriales</taxon>
        <taxon>Sporocadaceae</taxon>
        <taxon>Truncatella</taxon>
    </lineage>
</organism>
<gene>
    <name evidence="5" type="ORF">BKA67DRAFT_660023</name>
</gene>
<dbReference type="SUPFAM" id="SSF49503">
    <property type="entry name" value="Cupredoxins"/>
    <property type="match status" value="1"/>
</dbReference>
<dbReference type="InterPro" id="IPR045087">
    <property type="entry name" value="Cu-oxidase_fam"/>
</dbReference>
<reference evidence="5" key="1">
    <citation type="journal article" date="2021" name="Nat. Commun.">
        <title>Genetic determinants of endophytism in the Arabidopsis root mycobiome.</title>
        <authorList>
            <person name="Mesny F."/>
            <person name="Miyauchi S."/>
            <person name="Thiergart T."/>
            <person name="Pickel B."/>
            <person name="Atanasova L."/>
            <person name="Karlsson M."/>
            <person name="Huettel B."/>
            <person name="Barry K.W."/>
            <person name="Haridas S."/>
            <person name="Chen C."/>
            <person name="Bauer D."/>
            <person name="Andreopoulos W."/>
            <person name="Pangilinan J."/>
            <person name="LaButti K."/>
            <person name="Riley R."/>
            <person name="Lipzen A."/>
            <person name="Clum A."/>
            <person name="Drula E."/>
            <person name="Henrissat B."/>
            <person name="Kohler A."/>
            <person name="Grigoriev I.V."/>
            <person name="Martin F.M."/>
            <person name="Hacquard S."/>
        </authorList>
    </citation>
    <scope>NUCLEOTIDE SEQUENCE</scope>
    <source>
        <strain evidence="5">MPI-SDFR-AT-0073</strain>
    </source>
</reference>
<comment type="similarity">
    <text evidence="1">Belongs to the multicopper oxidase family.</text>
</comment>
<dbReference type="InterPro" id="IPR033138">
    <property type="entry name" value="Cu_oxidase_CS"/>
</dbReference>
<comment type="caution">
    <text evidence="5">The sequence shown here is derived from an EMBL/GenBank/DDBJ whole genome shotgun (WGS) entry which is preliminary data.</text>
</comment>
<keyword evidence="3" id="KW-0560">Oxidoreductase</keyword>
<dbReference type="PANTHER" id="PTHR11709:SF71">
    <property type="entry name" value="OXIDOREDUCTASE TPCJ"/>
    <property type="match status" value="1"/>
</dbReference>
<dbReference type="GO" id="GO:0016491">
    <property type="term" value="F:oxidoreductase activity"/>
    <property type="evidence" value="ECO:0007669"/>
    <property type="project" value="UniProtKB-KW"/>
</dbReference>
<dbReference type="CDD" id="cd13901">
    <property type="entry name" value="CuRO_3_MaLCC_like"/>
    <property type="match status" value="1"/>
</dbReference>
<dbReference type="Gene3D" id="2.60.40.420">
    <property type="entry name" value="Cupredoxins - blue copper proteins"/>
    <property type="match status" value="1"/>
</dbReference>
<dbReference type="AlphaFoldDB" id="A0A9P8UJL2"/>
<dbReference type="PANTHER" id="PTHR11709">
    <property type="entry name" value="MULTI-COPPER OXIDASE"/>
    <property type="match status" value="1"/>
</dbReference>
<dbReference type="RefSeq" id="XP_045957674.1">
    <property type="nucleotide sequence ID" value="XM_046107547.1"/>
</dbReference>
<keyword evidence="6" id="KW-1185">Reference proteome</keyword>
<evidence type="ECO:0000313" key="6">
    <source>
        <dbReference type="Proteomes" id="UP000758603"/>
    </source>
</evidence>
<dbReference type="OrthoDB" id="2121828at2759"/>
<evidence type="ECO:0000313" key="5">
    <source>
        <dbReference type="EMBL" id="KAH6653397.1"/>
    </source>
</evidence>
<dbReference type="InterPro" id="IPR002355">
    <property type="entry name" value="Cu_oxidase_Cu_BS"/>
</dbReference>